<evidence type="ECO:0000256" key="1">
    <source>
        <dbReference type="ARBA" id="ARBA00004173"/>
    </source>
</evidence>
<dbReference type="OrthoDB" id="5333655at2759"/>
<dbReference type="GO" id="GO:1990904">
    <property type="term" value="C:ribonucleoprotein complex"/>
    <property type="evidence" value="ECO:0007669"/>
    <property type="project" value="UniProtKB-KW"/>
</dbReference>
<dbReference type="RefSeq" id="XP_033456998.1">
    <property type="nucleotide sequence ID" value="XM_033608774.1"/>
</dbReference>
<dbReference type="GO" id="GO:0003735">
    <property type="term" value="F:structural constituent of ribosome"/>
    <property type="evidence" value="ECO:0007669"/>
    <property type="project" value="TreeGrafter"/>
</dbReference>
<dbReference type="GO" id="GO:0005739">
    <property type="term" value="C:mitochondrion"/>
    <property type="evidence" value="ECO:0007669"/>
    <property type="project" value="UniProtKB-SubCell"/>
</dbReference>
<evidence type="ECO:0000313" key="11">
    <source>
        <dbReference type="RefSeq" id="XP_033456998.1"/>
    </source>
</evidence>
<keyword evidence="6" id="KW-0804">Transcription</keyword>
<evidence type="ECO:0000256" key="6">
    <source>
        <dbReference type="ARBA" id="ARBA00023163"/>
    </source>
</evidence>
<dbReference type="InterPro" id="IPR024629">
    <property type="entry name" value="Ribosomal_mL67"/>
</dbReference>
<dbReference type="Proteomes" id="UP000504637">
    <property type="component" value="Unplaced"/>
</dbReference>
<reference evidence="11" key="3">
    <citation type="submission" date="2025-08" db="UniProtKB">
        <authorList>
            <consortium name="RefSeq"/>
        </authorList>
    </citation>
    <scope>IDENTIFICATION</scope>
    <source>
        <strain evidence="11">CBS 342.82</strain>
    </source>
</reference>
<dbReference type="GO" id="GO:0005840">
    <property type="term" value="C:ribosome"/>
    <property type="evidence" value="ECO:0007669"/>
    <property type="project" value="UniProtKB-KW"/>
</dbReference>
<evidence type="ECO:0000256" key="5">
    <source>
        <dbReference type="ARBA" id="ARBA00023128"/>
    </source>
</evidence>
<keyword evidence="10" id="KW-1185">Reference proteome</keyword>
<sequence length="327" mass="37429">MRNLLLKRPKREDVVGRHIYAFVKNRTNQVLYSFSRTLRPQDLKQLPDAGANNTPPSLRKDEWRPLWTVSIPGTPTTSRINQELITKLRDYRMLHELCWEMPESITKPFDEEEIKQMKDKLKRRGGSKKESVYDVIKHKKKKLRAQMVMDQKANSVADLAAGLLQISDQEASDLALEEARQKREEVALLVRLSNDFEETIRDSNEEYLQLKSSVSPEISELGADEPISQDGLEDSMKPEAAGISTKISPELRAAMDEIHAKQARSKYAVEELVRARENLQKQVEDLAGQIKIAEARLDSRSDETDKEKSTNENDAKSDASIETLRMR</sequence>
<organism evidence="11">
    <name type="scientific">Dissoconium aciculare CBS 342.82</name>
    <dbReference type="NCBI Taxonomy" id="1314786"/>
    <lineage>
        <taxon>Eukaryota</taxon>
        <taxon>Fungi</taxon>
        <taxon>Dikarya</taxon>
        <taxon>Ascomycota</taxon>
        <taxon>Pezizomycotina</taxon>
        <taxon>Dothideomycetes</taxon>
        <taxon>Dothideomycetidae</taxon>
        <taxon>Mycosphaerellales</taxon>
        <taxon>Dissoconiaceae</taxon>
        <taxon>Dissoconium</taxon>
    </lineage>
</organism>
<keyword evidence="5" id="KW-0496">Mitochondrion</keyword>
<protein>
    <recommendedName>
        <fullName evidence="8">Large ribosomal subunit protein mL67</fullName>
    </recommendedName>
</protein>
<proteinExistence type="inferred from homology"/>
<evidence type="ECO:0000256" key="2">
    <source>
        <dbReference type="ARBA" id="ARBA00010741"/>
    </source>
</evidence>
<evidence type="ECO:0000256" key="4">
    <source>
        <dbReference type="ARBA" id="ARBA00023015"/>
    </source>
</evidence>
<evidence type="ECO:0000256" key="9">
    <source>
        <dbReference type="SAM" id="MobiDB-lite"/>
    </source>
</evidence>
<gene>
    <name evidence="11" type="ORF">K489DRAFT_62867</name>
</gene>
<keyword evidence="4" id="KW-0805">Transcription regulation</keyword>
<dbReference type="PANTHER" id="PTHR28184:SF1">
    <property type="entry name" value="LARGE RIBOSOMAL SUBUNIT PROTEIN ML67"/>
    <property type="match status" value="1"/>
</dbReference>
<accession>A0A6J3LZ99</accession>
<comment type="subcellular location">
    <subcellularLocation>
        <location evidence="1">Mitochondrion</location>
    </subcellularLocation>
</comment>
<dbReference type="Pfam" id="PF12829">
    <property type="entry name" value="Mhr1"/>
    <property type="match status" value="1"/>
</dbReference>
<evidence type="ECO:0000256" key="8">
    <source>
        <dbReference type="ARBA" id="ARBA00035185"/>
    </source>
</evidence>
<dbReference type="GO" id="GO:0000150">
    <property type="term" value="F:DNA strand exchange activity"/>
    <property type="evidence" value="ECO:0007669"/>
    <property type="project" value="InterPro"/>
</dbReference>
<dbReference type="GeneID" id="54366574"/>
<comment type="similarity">
    <text evidence="2">Belongs to the mitochondrion-specific ribosomal protein mL67 family.</text>
</comment>
<evidence type="ECO:0000313" key="10">
    <source>
        <dbReference type="Proteomes" id="UP000504637"/>
    </source>
</evidence>
<evidence type="ECO:0000256" key="7">
    <source>
        <dbReference type="ARBA" id="ARBA00023274"/>
    </source>
</evidence>
<dbReference type="PANTHER" id="PTHR28184">
    <property type="entry name" value="MITOCHONDRIAL HOMOLOGOUS RECOMBINATION PROTEIN 1"/>
    <property type="match status" value="1"/>
</dbReference>
<reference evidence="11" key="2">
    <citation type="submission" date="2020-04" db="EMBL/GenBank/DDBJ databases">
        <authorList>
            <consortium name="NCBI Genome Project"/>
        </authorList>
    </citation>
    <scope>NUCLEOTIDE SEQUENCE</scope>
    <source>
        <strain evidence="11">CBS 342.82</strain>
    </source>
</reference>
<feature type="region of interest" description="Disordered" evidence="9">
    <location>
        <begin position="293"/>
        <end position="327"/>
    </location>
</feature>
<keyword evidence="7" id="KW-0687">Ribonucleoprotein</keyword>
<keyword evidence="3" id="KW-0689">Ribosomal protein</keyword>
<reference evidence="11" key="1">
    <citation type="submission" date="2020-01" db="EMBL/GenBank/DDBJ databases">
        <authorList>
            <consortium name="DOE Joint Genome Institute"/>
            <person name="Haridas S."/>
            <person name="Albert R."/>
            <person name="Binder M."/>
            <person name="Bloem J."/>
            <person name="Labutti K."/>
            <person name="Salamov A."/>
            <person name="Andreopoulos B."/>
            <person name="Baker S.E."/>
            <person name="Barry K."/>
            <person name="Bills G."/>
            <person name="Bluhm B.H."/>
            <person name="Cannon C."/>
            <person name="Castanera R."/>
            <person name="Culley D.E."/>
            <person name="Daum C."/>
            <person name="Ezra D."/>
            <person name="Gonzalez J.B."/>
            <person name="Henrissat B."/>
            <person name="Kuo A."/>
            <person name="Liang C."/>
            <person name="Lipzen A."/>
            <person name="Lutzoni F."/>
            <person name="Magnuson J."/>
            <person name="Mondo S."/>
            <person name="Nolan M."/>
            <person name="Ohm R."/>
            <person name="Pangilinan J."/>
            <person name="Park H.-J."/>
            <person name="Ramirez L."/>
            <person name="Alfaro M."/>
            <person name="Sun H."/>
            <person name="Tritt A."/>
            <person name="Yoshinaga Y."/>
            <person name="Zwiers L.-H."/>
            <person name="Turgeon B.G."/>
            <person name="Goodwin S.B."/>
            <person name="Spatafora J.W."/>
            <person name="Crous P.W."/>
            <person name="Grigoriev I.V."/>
        </authorList>
    </citation>
    <scope>NUCLEOTIDE SEQUENCE</scope>
    <source>
        <strain evidence="11">CBS 342.82</strain>
    </source>
</reference>
<dbReference type="GO" id="GO:0003697">
    <property type="term" value="F:single-stranded DNA binding"/>
    <property type="evidence" value="ECO:0007669"/>
    <property type="project" value="InterPro"/>
</dbReference>
<dbReference type="AlphaFoldDB" id="A0A6J3LZ99"/>
<evidence type="ECO:0000256" key="3">
    <source>
        <dbReference type="ARBA" id="ARBA00022980"/>
    </source>
</evidence>
<name>A0A6J3LZ99_9PEZI</name>